<feature type="compositionally biased region" description="Low complexity" evidence="2">
    <location>
        <begin position="132"/>
        <end position="145"/>
    </location>
</feature>
<organism evidence="3 4">
    <name type="scientific">Psychroserpens algicola</name>
    <dbReference type="NCBI Taxonomy" id="1719034"/>
    <lineage>
        <taxon>Bacteria</taxon>
        <taxon>Pseudomonadati</taxon>
        <taxon>Bacteroidota</taxon>
        <taxon>Flavobacteriia</taxon>
        <taxon>Flavobacteriales</taxon>
        <taxon>Flavobacteriaceae</taxon>
        <taxon>Psychroserpens</taxon>
    </lineage>
</organism>
<comment type="caution">
    <text evidence="3">The sequence shown here is derived from an EMBL/GenBank/DDBJ whole genome shotgun (WGS) entry which is preliminary data.</text>
</comment>
<comment type="similarity">
    <text evidence="1">Belongs to the bactofilin family.</text>
</comment>
<reference evidence="3" key="1">
    <citation type="submission" date="2022-04" db="EMBL/GenBank/DDBJ databases">
        <authorList>
            <person name="Ren T."/>
        </authorList>
    </citation>
    <scope>NUCLEOTIDE SEQUENCE</scope>
    <source>
        <strain evidence="3">F63249</strain>
    </source>
</reference>
<proteinExistence type="inferred from homology"/>
<dbReference type="Proteomes" id="UP001203687">
    <property type="component" value="Unassembled WGS sequence"/>
</dbReference>
<evidence type="ECO:0000256" key="1">
    <source>
        <dbReference type="ARBA" id="ARBA00044755"/>
    </source>
</evidence>
<dbReference type="PANTHER" id="PTHR35024">
    <property type="entry name" value="HYPOTHETICAL CYTOSOLIC PROTEIN"/>
    <property type="match status" value="1"/>
</dbReference>
<protein>
    <submittedName>
        <fullName evidence="3">Polymer-forming cytoskeletal protein</fullName>
    </submittedName>
</protein>
<dbReference type="RefSeq" id="WP_204344448.1">
    <property type="nucleotide sequence ID" value="NZ_JACNMJ010000001.1"/>
</dbReference>
<feature type="region of interest" description="Disordered" evidence="2">
    <location>
        <begin position="120"/>
        <end position="151"/>
    </location>
</feature>
<gene>
    <name evidence="3" type="ORF">MUY34_14360</name>
</gene>
<sequence>MFSDKKTGRMASDTISQQNTIAKGTIITGDIISDGDFRIEGSIQGNIKTPGKVVVGKTGIINGTLKSANADIEGKFSGKLMLSDTLSLKSSAHVEGEVEVGKLAVEPGATFNATCLMRGKGNPKELSHGAGQQTTIQRPQQTTNQEKGKTT</sequence>
<evidence type="ECO:0000313" key="4">
    <source>
        <dbReference type="Proteomes" id="UP001203687"/>
    </source>
</evidence>
<evidence type="ECO:0000313" key="3">
    <source>
        <dbReference type="EMBL" id="MCK8481812.1"/>
    </source>
</evidence>
<accession>A0ABT0HC97</accession>
<dbReference type="Pfam" id="PF04519">
    <property type="entry name" value="Bactofilin"/>
    <property type="match status" value="1"/>
</dbReference>
<dbReference type="InterPro" id="IPR007607">
    <property type="entry name" value="BacA/B"/>
</dbReference>
<keyword evidence="4" id="KW-1185">Reference proteome</keyword>
<dbReference type="EMBL" id="JALPQF010000015">
    <property type="protein sequence ID" value="MCK8481812.1"/>
    <property type="molecule type" value="Genomic_DNA"/>
</dbReference>
<name>A0ABT0HC97_9FLAO</name>
<evidence type="ECO:0000256" key="2">
    <source>
        <dbReference type="SAM" id="MobiDB-lite"/>
    </source>
</evidence>
<dbReference type="PANTHER" id="PTHR35024:SF4">
    <property type="entry name" value="POLYMER-FORMING CYTOSKELETAL PROTEIN"/>
    <property type="match status" value="1"/>
</dbReference>